<protein>
    <submittedName>
        <fullName evidence="1">Cof-type HAD-IIB family hydrolase</fullName>
    </submittedName>
</protein>
<dbReference type="InterPro" id="IPR023214">
    <property type="entry name" value="HAD_sf"/>
</dbReference>
<dbReference type="InterPro" id="IPR036412">
    <property type="entry name" value="HAD-like_sf"/>
</dbReference>
<dbReference type="SFLD" id="SFLDS00003">
    <property type="entry name" value="Haloacid_Dehalogenase"/>
    <property type="match status" value="1"/>
</dbReference>
<dbReference type="GO" id="GO:0016791">
    <property type="term" value="F:phosphatase activity"/>
    <property type="evidence" value="ECO:0007669"/>
    <property type="project" value="TreeGrafter"/>
</dbReference>
<dbReference type="PANTHER" id="PTHR10000">
    <property type="entry name" value="PHOSPHOSERINE PHOSPHATASE"/>
    <property type="match status" value="1"/>
</dbReference>
<dbReference type="InterPro" id="IPR006379">
    <property type="entry name" value="HAD-SF_hydro_IIB"/>
</dbReference>
<dbReference type="Proteomes" id="UP000262195">
    <property type="component" value="Unassembled WGS sequence"/>
</dbReference>
<evidence type="ECO:0000313" key="1">
    <source>
        <dbReference type="EMBL" id="HCS93227.1"/>
    </source>
</evidence>
<dbReference type="EMBL" id="DQHO01000004">
    <property type="protein sequence ID" value="HCS93227.1"/>
    <property type="molecule type" value="Genomic_DNA"/>
</dbReference>
<dbReference type="Pfam" id="PF08282">
    <property type="entry name" value="Hydrolase_3"/>
    <property type="match status" value="1"/>
</dbReference>
<name>A0A3D4S351_9ENTE</name>
<dbReference type="AlphaFoldDB" id="A0A3D4S351"/>
<gene>
    <name evidence="1" type="ORF">DIW15_00775</name>
</gene>
<dbReference type="SUPFAM" id="SSF56784">
    <property type="entry name" value="HAD-like"/>
    <property type="match status" value="1"/>
</dbReference>
<keyword evidence="1" id="KW-0378">Hydrolase</keyword>
<dbReference type="Gene3D" id="3.30.1240.10">
    <property type="match status" value="1"/>
</dbReference>
<comment type="caution">
    <text evidence="1">The sequence shown here is derived from an EMBL/GenBank/DDBJ whole genome shotgun (WGS) entry which is preliminary data.</text>
</comment>
<sequence>MANKNKVLVTDLDGTLVKDSQSVSVKDKEALKQLNKEYILGIATGRSLKEIHYIEEMLGFDVPLKIAFNGAFVSYNNHIIHENPIDPASLKKVLKFIESNDIIFDALDGEDRIGTHKEPNRSRLWNMTLIEPKHLYDYINERKIYKINIRPDDDQADELLEQLKEAFPKLSICKSGPKRIEVTAPHVSKGFALAQLRKNGHFEVVAVGDSENDISMFEEADLAISMSRADDSVKKVSDSIIDNFYESITQLNH</sequence>
<dbReference type="InterPro" id="IPR000150">
    <property type="entry name" value="Cof"/>
</dbReference>
<dbReference type="STRING" id="1121105.GCA_000421665_02006"/>
<dbReference type="PANTHER" id="PTHR10000:SF8">
    <property type="entry name" value="HAD SUPERFAMILY HYDROLASE-LIKE, TYPE 3"/>
    <property type="match status" value="1"/>
</dbReference>
<evidence type="ECO:0000313" key="2">
    <source>
        <dbReference type="Proteomes" id="UP000262195"/>
    </source>
</evidence>
<dbReference type="GO" id="GO:0000287">
    <property type="term" value="F:magnesium ion binding"/>
    <property type="evidence" value="ECO:0007669"/>
    <property type="project" value="TreeGrafter"/>
</dbReference>
<dbReference type="GO" id="GO:0005829">
    <property type="term" value="C:cytosol"/>
    <property type="evidence" value="ECO:0007669"/>
    <property type="project" value="TreeGrafter"/>
</dbReference>
<reference evidence="1 2" key="1">
    <citation type="journal article" date="2018" name="Nat. Biotechnol.">
        <title>A standardized bacterial taxonomy based on genome phylogeny substantially revises the tree of life.</title>
        <authorList>
            <person name="Parks D.H."/>
            <person name="Chuvochina M."/>
            <person name="Waite D.W."/>
            <person name="Rinke C."/>
            <person name="Skarshewski A."/>
            <person name="Chaumeil P.A."/>
            <person name="Hugenholtz P."/>
        </authorList>
    </citation>
    <scope>NUCLEOTIDE SEQUENCE [LARGE SCALE GENOMIC DNA]</scope>
    <source>
        <strain evidence="1">UBA11306</strain>
    </source>
</reference>
<accession>A0A3D4S351</accession>
<organism evidence="1 2">
    <name type="scientific">Bavariicoccus seileri</name>
    <dbReference type="NCBI Taxonomy" id="549685"/>
    <lineage>
        <taxon>Bacteria</taxon>
        <taxon>Bacillati</taxon>
        <taxon>Bacillota</taxon>
        <taxon>Bacilli</taxon>
        <taxon>Lactobacillales</taxon>
        <taxon>Enterococcaceae</taxon>
        <taxon>Bavariicoccus</taxon>
    </lineage>
</organism>
<dbReference type="Gene3D" id="3.40.50.1000">
    <property type="entry name" value="HAD superfamily/HAD-like"/>
    <property type="match status" value="1"/>
</dbReference>
<dbReference type="NCBIfam" id="TIGR00099">
    <property type="entry name" value="Cof-subfamily"/>
    <property type="match status" value="1"/>
</dbReference>
<dbReference type="SFLD" id="SFLDG01140">
    <property type="entry name" value="C2.B:_Phosphomannomutase_and_P"/>
    <property type="match status" value="1"/>
</dbReference>
<proteinExistence type="predicted"/>
<dbReference type="NCBIfam" id="TIGR01484">
    <property type="entry name" value="HAD-SF-IIB"/>
    <property type="match status" value="1"/>
</dbReference>